<accession>B4QW21</accession>
<dbReference type="GO" id="GO:0045199">
    <property type="term" value="P:maintenance of epithelial cell apical/basal polarity"/>
    <property type="evidence" value="ECO:0007669"/>
    <property type="project" value="EnsemblMetazoa"/>
</dbReference>
<dbReference type="Pfam" id="PF08700">
    <property type="entry name" value="VPS51_Exo84_N"/>
    <property type="match status" value="1"/>
</dbReference>
<dbReference type="GO" id="GO:0006893">
    <property type="term" value="P:Golgi to plasma membrane transport"/>
    <property type="evidence" value="ECO:0007669"/>
    <property type="project" value="TreeGrafter"/>
</dbReference>
<dbReference type="GO" id="GO:0007110">
    <property type="term" value="P:meiosis I cytokinesis"/>
    <property type="evidence" value="ECO:0007669"/>
    <property type="project" value="EnsemblMetazoa"/>
</dbReference>
<dbReference type="GO" id="GO:0000916">
    <property type="term" value="P:actomyosin contractile ring contraction"/>
    <property type="evidence" value="ECO:0007669"/>
    <property type="project" value="EnsemblMetazoa"/>
</dbReference>
<dbReference type="GO" id="GO:0000145">
    <property type="term" value="C:exocyst"/>
    <property type="evidence" value="ECO:0007669"/>
    <property type="project" value="EnsemblMetazoa"/>
</dbReference>
<dbReference type="GO" id="GO:0000212">
    <property type="term" value="P:meiotic spindle organization"/>
    <property type="evidence" value="ECO:0007669"/>
    <property type="project" value="EnsemblMetazoa"/>
</dbReference>
<dbReference type="InterPro" id="IPR033961">
    <property type="entry name" value="Exo84"/>
</dbReference>
<evidence type="ECO:0000313" key="2">
    <source>
        <dbReference type="EMBL" id="EDX14520.1"/>
    </source>
</evidence>
<dbReference type="PANTHER" id="PTHR21426">
    <property type="entry name" value="EXOCYST COMPLEX COMPONENT 8"/>
    <property type="match status" value="1"/>
</dbReference>
<sequence>MKEFDDFNFSVEKYTKDLTRECVGGSDLQQRKKEIEAYNETTAATLKQTCKKNYMEFIQTAKEISHLESEMYQLSHILIEQRNILATMTDGKTSSHLKQRVWSGEHYGDEIWR</sequence>
<dbReference type="GO" id="GO:0032456">
    <property type="term" value="P:endocytic recycling"/>
    <property type="evidence" value="ECO:0007669"/>
    <property type="project" value="EnsemblMetazoa"/>
</dbReference>
<protein>
    <submittedName>
        <fullName evidence="2">GD18151</fullName>
    </submittedName>
</protein>
<dbReference type="Bgee" id="FBgn0189693">
    <property type="expression patterns" value="Expressed in embryo and 3 other cell types or tissues"/>
</dbReference>
<name>B4QW21_DROSI</name>
<evidence type="ECO:0000256" key="1">
    <source>
        <dbReference type="ARBA" id="ARBA00022448"/>
    </source>
</evidence>
<dbReference type="OrthoDB" id="642193at2759"/>
<dbReference type="Proteomes" id="UP000000304">
    <property type="component" value="Chromosome 3R"/>
</dbReference>
<dbReference type="GO" id="GO:0007111">
    <property type="term" value="P:meiosis II cytokinesis"/>
    <property type="evidence" value="ECO:0007669"/>
    <property type="project" value="EnsemblMetazoa"/>
</dbReference>
<proteinExistence type="predicted"/>
<dbReference type="STRING" id="7240.B4QW21"/>
<dbReference type="GO" id="GO:0006887">
    <property type="term" value="P:exocytosis"/>
    <property type="evidence" value="ECO:0007669"/>
    <property type="project" value="InterPro"/>
</dbReference>
<keyword evidence="1" id="KW-0813">Transport</keyword>
<keyword evidence="3" id="KW-1185">Reference proteome</keyword>
<dbReference type="AlphaFoldDB" id="B4QW21"/>
<dbReference type="EMBL" id="CM000364">
    <property type="protein sequence ID" value="EDX14520.1"/>
    <property type="molecule type" value="Genomic_DNA"/>
</dbReference>
<evidence type="ECO:0000313" key="3">
    <source>
        <dbReference type="Proteomes" id="UP000000304"/>
    </source>
</evidence>
<reference evidence="2 3" key="1">
    <citation type="journal article" date="2007" name="Nature">
        <title>Evolution of genes and genomes on the Drosophila phylogeny.</title>
        <authorList>
            <consortium name="Drosophila 12 Genomes Consortium"/>
            <person name="Clark A.G."/>
            <person name="Eisen M.B."/>
            <person name="Smith D.R."/>
            <person name="Bergman C.M."/>
            <person name="Oliver B."/>
            <person name="Markow T.A."/>
            <person name="Kaufman T.C."/>
            <person name="Kellis M."/>
            <person name="Gelbart W."/>
            <person name="Iyer V.N."/>
            <person name="Pollard D.A."/>
            <person name="Sackton T.B."/>
            <person name="Larracuente A.M."/>
            <person name="Singh N.D."/>
            <person name="Abad J.P."/>
            <person name="Abt D.N."/>
            <person name="Adryan B."/>
            <person name="Aguade M."/>
            <person name="Akashi H."/>
            <person name="Anderson W.W."/>
            <person name="Aquadro C.F."/>
            <person name="Ardell D.H."/>
            <person name="Arguello R."/>
            <person name="Artieri C.G."/>
            <person name="Barbash D.A."/>
            <person name="Barker D."/>
            <person name="Barsanti P."/>
            <person name="Batterham P."/>
            <person name="Batzoglou S."/>
            <person name="Begun D."/>
            <person name="Bhutkar A."/>
            <person name="Blanco E."/>
            <person name="Bosak S.A."/>
            <person name="Bradley R.K."/>
            <person name="Brand A.D."/>
            <person name="Brent M.R."/>
            <person name="Brooks A.N."/>
            <person name="Brown R.H."/>
            <person name="Butlin R.K."/>
            <person name="Caggese C."/>
            <person name="Calvi B.R."/>
            <person name="Bernardo de Carvalho A."/>
            <person name="Caspi A."/>
            <person name="Castrezana S."/>
            <person name="Celniker S.E."/>
            <person name="Chang J.L."/>
            <person name="Chapple C."/>
            <person name="Chatterji S."/>
            <person name="Chinwalla A."/>
            <person name="Civetta A."/>
            <person name="Clifton S.W."/>
            <person name="Comeron J.M."/>
            <person name="Costello J.C."/>
            <person name="Coyne J.A."/>
            <person name="Daub J."/>
            <person name="David R.G."/>
            <person name="Delcher A.L."/>
            <person name="Delehaunty K."/>
            <person name="Do C.B."/>
            <person name="Ebling H."/>
            <person name="Edwards K."/>
            <person name="Eickbush T."/>
            <person name="Evans J.D."/>
            <person name="Filipski A."/>
            <person name="Findeiss S."/>
            <person name="Freyhult E."/>
            <person name="Fulton L."/>
            <person name="Fulton R."/>
            <person name="Garcia A.C."/>
            <person name="Gardiner A."/>
            <person name="Garfield D.A."/>
            <person name="Garvin B.E."/>
            <person name="Gibson G."/>
            <person name="Gilbert D."/>
            <person name="Gnerre S."/>
            <person name="Godfrey J."/>
            <person name="Good R."/>
            <person name="Gotea V."/>
            <person name="Gravely B."/>
            <person name="Greenberg A.J."/>
            <person name="Griffiths-Jones S."/>
            <person name="Gross S."/>
            <person name="Guigo R."/>
            <person name="Gustafson E.A."/>
            <person name="Haerty W."/>
            <person name="Hahn M.W."/>
            <person name="Halligan D.L."/>
            <person name="Halpern A.L."/>
            <person name="Halter G.M."/>
            <person name="Han M.V."/>
            <person name="Heger A."/>
            <person name="Hillier L."/>
            <person name="Hinrichs A.S."/>
            <person name="Holmes I."/>
            <person name="Hoskins R.A."/>
            <person name="Hubisz M.J."/>
            <person name="Hultmark D."/>
            <person name="Huntley M.A."/>
            <person name="Jaffe D.B."/>
            <person name="Jagadeeshan S."/>
            <person name="Jeck W.R."/>
            <person name="Johnson J."/>
            <person name="Jones C.D."/>
            <person name="Jordan W.C."/>
            <person name="Karpen G.H."/>
            <person name="Kataoka E."/>
            <person name="Keightley P.D."/>
            <person name="Kheradpour P."/>
            <person name="Kirkness E.F."/>
            <person name="Koerich L.B."/>
            <person name="Kristiansen K."/>
            <person name="Kudrna D."/>
            <person name="Kulathinal R.J."/>
            <person name="Kumar S."/>
            <person name="Kwok R."/>
            <person name="Lander E."/>
            <person name="Langley C.H."/>
            <person name="Lapoint R."/>
            <person name="Lazzaro B.P."/>
            <person name="Lee S.J."/>
            <person name="Levesque L."/>
            <person name="Li R."/>
            <person name="Lin C.F."/>
            <person name="Lin M.F."/>
            <person name="Lindblad-Toh K."/>
            <person name="Llopart A."/>
            <person name="Long M."/>
            <person name="Low L."/>
            <person name="Lozovsky E."/>
            <person name="Lu J."/>
            <person name="Luo M."/>
            <person name="Machado C.A."/>
            <person name="Makalowski W."/>
            <person name="Marzo M."/>
            <person name="Matsuda M."/>
            <person name="Matzkin L."/>
            <person name="McAllister B."/>
            <person name="McBride C.S."/>
            <person name="McKernan B."/>
            <person name="McKernan K."/>
            <person name="Mendez-Lago M."/>
            <person name="Minx P."/>
            <person name="Mollenhauer M.U."/>
            <person name="Montooth K."/>
            <person name="Mount S.M."/>
            <person name="Mu X."/>
            <person name="Myers E."/>
            <person name="Negre B."/>
            <person name="Newfeld S."/>
            <person name="Nielsen R."/>
            <person name="Noor M.A."/>
            <person name="O'Grady P."/>
            <person name="Pachter L."/>
            <person name="Papaceit M."/>
            <person name="Parisi M.J."/>
            <person name="Parisi M."/>
            <person name="Parts L."/>
            <person name="Pedersen J.S."/>
            <person name="Pesole G."/>
            <person name="Phillippy A.M."/>
            <person name="Ponting C.P."/>
            <person name="Pop M."/>
            <person name="Porcelli D."/>
            <person name="Powell J.R."/>
            <person name="Prohaska S."/>
            <person name="Pruitt K."/>
            <person name="Puig M."/>
            <person name="Quesneville H."/>
            <person name="Ram K.R."/>
            <person name="Rand D."/>
            <person name="Rasmussen M.D."/>
            <person name="Reed L.K."/>
            <person name="Reenan R."/>
            <person name="Reily A."/>
            <person name="Remington K.A."/>
            <person name="Rieger T.T."/>
            <person name="Ritchie M.G."/>
            <person name="Robin C."/>
            <person name="Rogers Y.H."/>
            <person name="Rohde C."/>
            <person name="Rozas J."/>
            <person name="Rubenfield M.J."/>
            <person name="Ruiz A."/>
            <person name="Russo S."/>
            <person name="Salzberg S.L."/>
            <person name="Sanchez-Gracia A."/>
            <person name="Saranga D.J."/>
            <person name="Sato H."/>
            <person name="Schaeffer S.W."/>
            <person name="Schatz M.C."/>
            <person name="Schlenke T."/>
            <person name="Schwartz R."/>
            <person name="Segarra C."/>
            <person name="Singh R.S."/>
            <person name="Sirot L."/>
            <person name="Sirota M."/>
            <person name="Sisneros N.B."/>
            <person name="Smith C.D."/>
            <person name="Smith T.F."/>
            <person name="Spieth J."/>
            <person name="Stage D.E."/>
            <person name="Stark A."/>
            <person name="Stephan W."/>
            <person name="Strausberg R.L."/>
            <person name="Strempel S."/>
            <person name="Sturgill D."/>
            <person name="Sutton G."/>
            <person name="Sutton G.G."/>
            <person name="Tao W."/>
            <person name="Teichmann S."/>
            <person name="Tobari Y.N."/>
            <person name="Tomimura Y."/>
            <person name="Tsolas J.M."/>
            <person name="Valente V.L."/>
            <person name="Venter E."/>
            <person name="Venter J.C."/>
            <person name="Vicario S."/>
            <person name="Vieira F.G."/>
            <person name="Vilella A.J."/>
            <person name="Villasante A."/>
            <person name="Walenz B."/>
            <person name="Wang J."/>
            <person name="Wasserman M."/>
            <person name="Watts T."/>
            <person name="Wilson D."/>
            <person name="Wilson R.K."/>
            <person name="Wing R.A."/>
            <person name="Wolfner M.F."/>
            <person name="Wong A."/>
            <person name="Wong G.K."/>
            <person name="Wu C.I."/>
            <person name="Wu G."/>
            <person name="Yamamoto D."/>
            <person name="Yang H.P."/>
            <person name="Yang S.P."/>
            <person name="Yorke J.A."/>
            <person name="Yoshida K."/>
            <person name="Zdobnov E."/>
            <person name="Zhang P."/>
            <person name="Zhang Y."/>
            <person name="Zimin A.V."/>
            <person name="Baldwin J."/>
            <person name="Abdouelleil A."/>
            <person name="Abdulkadir J."/>
            <person name="Abebe A."/>
            <person name="Abera B."/>
            <person name="Abreu J."/>
            <person name="Acer S.C."/>
            <person name="Aftuck L."/>
            <person name="Alexander A."/>
            <person name="An P."/>
            <person name="Anderson E."/>
            <person name="Anderson S."/>
            <person name="Arachi H."/>
            <person name="Azer M."/>
            <person name="Bachantsang P."/>
            <person name="Barry A."/>
            <person name="Bayul T."/>
            <person name="Berlin A."/>
            <person name="Bessette D."/>
            <person name="Bloom T."/>
            <person name="Blye J."/>
            <person name="Boguslavskiy L."/>
            <person name="Bonnet C."/>
            <person name="Boukhgalter B."/>
            <person name="Bourzgui I."/>
            <person name="Brown A."/>
            <person name="Cahill P."/>
            <person name="Channer S."/>
            <person name="Cheshatsang Y."/>
            <person name="Chuda L."/>
            <person name="Citroen M."/>
            <person name="Collymore A."/>
            <person name="Cooke P."/>
            <person name="Costello M."/>
            <person name="D'Aco K."/>
            <person name="Daza R."/>
            <person name="De Haan G."/>
            <person name="DeGray S."/>
            <person name="DeMaso C."/>
            <person name="Dhargay N."/>
            <person name="Dooley K."/>
            <person name="Dooley E."/>
            <person name="Doricent M."/>
            <person name="Dorje P."/>
            <person name="Dorjee K."/>
            <person name="Dupes A."/>
            <person name="Elong R."/>
            <person name="Falk J."/>
            <person name="Farina A."/>
            <person name="Faro S."/>
            <person name="Ferguson D."/>
            <person name="Fisher S."/>
            <person name="Foley C.D."/>
            <person name="Franke A."/>
            <person name="Friedrich D."/>
            <person name="Gadbois L."/>
            <person name="Gearin G."/>
            <person name="Gearin C.R."/>
            <person name="Giannoukos G."/>
            <person name="Goode T."/>
            <person name="Graham J."/>
            <person name="Grandbois E."/>
            <person name="Grewal S."/>
            <person name="Gyaltsen K."/>
            <person name="Hafez N."/>
            <person name="Hagos B."/>
            <person name="Hall J."/>
            <person name="Henson C."/>
            <person name="Hollinger A."/>
            <person name="Honan T."/>
            <person name="Huard M.D."/>
            <person name="Hughes L."/>
            <person name="Hurhula B."/>
            <person name="Husby M.E."/>
            <person name="Kamat A."/>
            <person name="Kanga B."/>
            <person name="Kashin S."/>
            <person name="Khazanovich D."/>
            <person name="Kisner P."/>
            <person name="Lance K."/>
            <person name="Lara M."/>
            <person name="Lee W."/>
            <person name="Lennon N."/>
            <person name="Letendre F."/>
            <person name="LeVine R."/>
            <person name="Lipovsky A."/>
            <person name="Liu X."/>
            <person name="Liu J."/>
            <person name="Liu S."/>
            <person name="Lokyitsang T."/>
            <person name="Lokyitsang Y."/>
            <person name="Lubonja R."/>
            <person name="Lui A."/>
            <person name="MacDonald P."/>
            <person name="Magnisalis V."/>
            <person name="Maru K."/>
            <person name="Matthews C."/>
            <person name="McCusker W."/>
            <person name="McDonough S."/>
            <person name="Mehta T."/>
            <person name="Meldrim J."/>
            <person name="Meneus L."/>
            <person name="Mihai O."/>
            <person name="Mihalev A."/>
            <person name="Mihova T."/>
            <person name="Mittelman R."/>
            <person name="Mlenga V."/>
            <person name="Montmayeur A."/>
            <person name="Mulrain L."/>
            <person name="Navidi A."/>
            <person name="Naylor J."/>
            <person name="Negash T."/>
            <person name="Nguyen T."/>
            <person name="Nguyen N."/>
            <person name="Nicol R."/>
            <person name="Norbu C."/>
            <person name="Norbu N."/>
            <person name="Novod N."/>
            <person name="O'Neill B."/>
            <person name="Osman S."/>
            <person name="Markiewicz E."/>
            <person name="Oyono O.L."/>
            <person name="Patti C."/>
            <person name="Phunkhang P."/>
            <person name="Pierre F."/>
            <person name="Priest M."/>
            <person name="Raghuraman S."/>
            <person name="Rege F."/>
            <person name="Reyes R."/>
            <person name="Rise C."/>
            <person name="Rogov P."/>
            <person name="Ross K."/>
            <person name="Ryan E."/>
            <person name="Settipalli S."/>
            <person name="Shea T."/>
            <person name="Sherpa N."/>
            <person name="Shi L."/>
            <person name="Shih D."/>
            <person name="Sparrow T."/>
            <person name="Spaulding J."/>
            <person name="Stalker J."/>
            <person name="Stange-Thomann N."/>
            <person name="Stavropoulos S."/>
            <person name="Stone C."/>
            <person name="Strader C."/>
            <person name="Tesfaye S."/>
            <person name="Thomson T."/>
            <person name="Thoulutsang Y."/>
            <person name="Thoulutsang D."/>
            <person name="Topham K."/>
            <person name="Topping I."/>
            <person name="Tsamla T."/>
            <person name="Vassiliev H."/>
            <person name="Vo A."/>
            <person name="Wangchuk T."/>
            <person name="Wangdi T."/>
            <person name="Weiand M."/>
            <person name="Wilkinson J."/>
            <person name="Wilson A."/>
            <person name="Yadav S."/>
            <person name="Young G."/>
            <person name="Yu Q."/>
            <person name="Zembek L."/>
            <person name="Zhong D."/>
            <person name="Zimmer A."/>
            <person name="Zwirko Z."/>
            <person name="Jaffe D.B."/>
            <person name="Alvarez P."/>
            <person name="Brockman W."/>
            <person name="Butler J."/>
            <person name="Chin C."/>
            <person name="Gnerre S."/>
            <person name="Grabherr M."/>
            <person name="Kleber M."/>
            <person name="Mauceli E."/>
            <person name="MacCallum I."/>
        </authorList>
    </citation>
    <scope>NUCLEOTIDE SEQUENCE [LARGE SCALE GENOMIC DNA]</scope>
    <source>
        <strain evidence="3">white501</strain>
    </source>
</reference>
<dbReference type="GO" id="GO:0072659">
    <property type="term" value="P:protein localization to plasma membrane"/>
    <property type="evidence" value="ECO:0007669"/>
    <property type="project" value="EnsemblMetazoa"/>
</dbReference>
<dbReference type="GO" id="GO:0007286">
    <property type="term" value="P:spermatid development"/>
    <property type="evidence" value="ECO:0007669"/>
    <property type="project" value="EnsemblMetazoa"/>
</dbReference>
<gene>
    <name evidence="2" type="primary">Dsim\GD18151</name>
    <name evidence="2" type="ORF">Dsim_GD18151</name>
</gene>
<dbReference type="HOGENOM" id="CLU_2136088_0_0_1"/>
<dbReference type="PANTHER" id="PTHR21426:SF12">
    <property type="entry name" value="EXOCYST COMPLEX COMPONENT 8"/>
    <property type="match status" value="1"/>
</dbReference>
<organism evidence="2 3">
    <name type="scientific">Drosophila simulans</name>
    <name type="common">Fruit fly</name>
    <dbReference type="NCBI Taxonomy" id="7240"/>
    <lineage>
        <taxon>Eukaryota</taxon>
        <taxon>Metazoa</taxon>
        <taxon>Ecdysozoa</taxon>
        <taxon>Arthropoda</taxon>
        <taxon>Hexapoda</taxon>
        <taxon>Insecta</taxon>
        <taxon>Pterygota</taxon>
        <taxon>Neoptera</taxon>
        <taxon>Endopterygota</taxon>
        <taxon>Diptera</taxon>
        <taxon>Brachycera</taxon>
        <taxon>Muscomorpha</taxon>
        <taxon>Ephydroidea</taxon>
        <taxon>Drosophilidae</taxon>
        <taxon>Drosophila</taxon>
        <taxon>Sophophora</taxon>
    </lineage>
</organism>